<dbReference type="Gene3D" id="2.20.25.10">
    <property type="match status" value="1"/>
</dbReference>
<protein>
    <recommendedName>
        <fullName evidence="7">Protein kinase domain-containing protein</fullName>
    </recommendedName>
</protein>
<evidence type="ECO:0000256" key="3">
    <source>
        <dbReference type="ARBA" id="ARBA00022741"/>
    </source>
</evidence>
<dbReference type="AlphaFoldDB" id="A0A397D6J2"/>
<dbReference type="CDD" id="cd05117">
    <property type="entry name" value="STKc_CAMK"/>
    <property type="match status" value="1"/>
</dbReference>
<evidence type="ECO:0000256" key="4">
    <source>
        <dbReference type="ARBA" id="ARBA00022777"/>
    </source>
</evidence>
<proteinExistence type="predicted"/>
<dbReference type="Proteomes" id="UP000266643">
    <property type="component" value="Unassembled WGS sequence"/>
</dbReference>
<dbReference type="Pfam" id="PF00069">
    <property type="entry name" value="Pkinase"/>
    <property type="match status" value="1"/>
</dbReference>
<gene>
    <name evidence="8" type="ORF">DYB30_006462</name>
</gene>
<evidence type="ECO:0000256" key="5">
    <source>
        <dbReference type="ARBA" id="ARBA00022840"/>
    </source>
</evidence>
<sequence length="378" mass="42224">MRLLTHNMLVCNIKACVATARQGENALPLNYPLKIQVDNESGIDIADTNYSKDFVLHILKSIDWTGLVQTVAQLNHPELPQLPQELPVDVAAREDILRAVHHIIFDVSTDLPAPCHRVRSMSIIIKKVTDFYKKDECVKYYKFGKTLGTGSFATVKSAVNKADNTKWAVKCIEKASLAPDDEEALRVEVEVLQMVEHPNIVKLKEVFDCPKTFYMVMEEMSGGELFDRIVEKEKYSEREARTVVHKLATALAYCHTLGIVHRDLKVRHCKVNLKACLENAEIKIADFGLAKLIQGNSMMQTACGTPGYVAPEILEGKPYGGEVDMWSLGVITYILLCGFPPFYDENNAALFATIKAGAYDFPSPYWDHVSDSGTSIIP</sequence>
<accession>A0A397D6J2</accession>
<keyword evidence="4" id="KW-0418">Kinase</keyword>
<dbReference type="Gene3D" id="1.10.510.10">
    <property type="entry name" value="Transferase(Phosphotransferase) domain 1"/>
    <property type="match status" value="1"/>
</dbReference>
<evidence type="ECO:0000259" key="7">
    <source>
        <dbReference type="PROSITE" id="PS50011"/>
    </source>
</evidence>
<dbReference type="PROSITE" id="PS00107">
    <property type="entry name" value="PROTEIN_KINASE_ATP"/>
    <property type="match status" value="1"/>
</dbReference>
<evidence type="ECO:0000313" key="8">
    <source>
        <dbReference type="EMBL" id="RHY59700.1"/>
    </source>
</evidence>
<dbReference type="InterPro" id="IPR017441">
    <property type="entry name" value="Protein_kinase_ATP_BS"/>
</dbReference>
<organism evidence="8 9">
    <name type="scientific">Aphanomyces astaci</name>
    <name type="common">Crayfish plague agent</name>
    <dbReference type="NCBI Taxonomy" id="112090"/>
    <lineage>
        <taxon>Eukaryota</taxon>
        <taxon>Sar</taxon>
        <taxon>Stramenopiles</taxon>
        <taxon>Oomycota</taxon>
        <taxon>Saprolegniomycetes</taxon>
        <taxon>Saprolegniales</taxon>
        <taxon>Verrucalvaceae</taxon>
        <taxon>Aphanomyces</taxon>
    </lineage>
</organism>
<evidence type="ECO:0000256" key="6">
    <source>
        <dbReference type="PROSITE-ProRule" id="PRU10141"/>
    </source>
</evidence>
<dbReference type="VEuPathDB" id="FungiDB:H257_12185"/>
<dbReference type="InterPro" id="IPR011009">
    <property type="entry name" value="Kinase-like_dom_sf"/>
</dbReference>
<dbReference type="FunFam" id="1.10.510.10:FF:000571">
    <property type="entry name" value="Maternal embryonic leucine zipper kinase"/>
    <property type="match status" value="1"/>
</dbReference>
<keyword evidence="5 6" id="KW-0067">ATP-binding</keyword>
<evidence type="ECO:0000256" key="1">
    <source>
        <dbReference type="ARBA" id="ARBA00022527"/>
    </source>
</evidence>
<dbReference type="PROSITE" id="PS50011">
    <property type="entry name" value="PROTEIN_KINASE_DOM"/>
    <property type="match status" value="1"/>
</dbReference>
<keyword evidence="2" id="KW-0808">Transferase</keyword>
<feature type="domain" description="Protein kinase" evidence="7">
    <location>
        <begin position="141"/>
        <end position="378"/>
    </location>
</feature>
<dbReference type="GO" id="GO:0005524">
    <property type="term" value="F:ATP binding"/>
    <property type="evidence" value="ECO:0007669"/>
    <property type="project" value="UniProtKB-UniRule"/>
</dbReference>
<dbReference type="GO" id="GO:0004674">
    <property type="term" value="F:protein serine/threonine kinase activity"/>
    <property type="evidence" value="ECO:0007669"/>
    <property type="project" value="UniProtKB-KW"/>
</dbReference>
<feature type="binding site" evidence="6">
    <location>
        <position position="170"/>
    </location>
    <ligand>
        <name>ATP</name>
        <dbReference type="ChEBI" id="CHEBI:30616"/>
    </ligand>
</feature>
<dbReference type="VEuPathDB" id="FungiDB:H257_12186"/>
<evidence type="ECO:0000313" key="9">
    <source>
        <dbReference type="Proteomes" id="UP000266643"/>
    </source>
</evidence>
<dbReference type="EMBL" id="QUTD01005764">
    <property type="protein sequence ID" value="RHY59700.1"/>
    <property type="molecule type" value="Genomic_DNA"/>
</dbReference>
<reference evidence="8 9" key="1">
    <citation type="submission" date="2018-08" db="EMBL/GenBank/DDBJ databases">
        <title>Aphanomyces genome sequencing and annotation.</title>
        <authorList>
            <person name="Minardi D."/>
            <person name="Oidtmann B."/>
            <person name="Van Der Giezen M."/>
            <person name="Studholme D.J."/>
        </authorList>
    </citation>
    <scope>NUCLEOTIDE SEQUENCE [LARGE SCALE GENOMIC DNA]</scope>
    <source>
        <strain evidence="8 9">D2</strain>
    </source>
</reference>
<dbReference type="PANTHER" id="PTHR24347">
    <property type="entry name" value="SERINE/THREONINE-PROTEIN KINASE"/>
    <property type="match status" value="1"/>
</dbReference>
<evidence type="ECO:0000256" key="2">
    <source>
        <dbReference type="ARBA" id="ARBA00022679"/>
    </source>
</evidence>
<comment type="caution">
    <text evidence="8">The sequence shown here is derived from an EMBL/GenBank/DDBJ whole genome shotgun (WGS) entry which is preliminary data.</text>
</comment>
<name>A0A397D6J2_APHAT</name>
<keyword evidence="1" id="KW-0723">Serine/threonine-protein kinase</keyword>
<dbReference type="InterPro" id="IPR000719">
    <property type="entry name" value="Prot_kinase_dom"/>
</dbReference>
<keyword evidence="3 6" id="KW-0547">Nucleotide-binding</keyword>
<dbReference type="SUPFAM" id="SSF56112">
    <property type="entry name" value="Protein kinase-like (PK-like)"/>
    <property type="match status" value="1"/>
</dbReference>
<dbReference type="FunFam" id="3.30.200.20:FF:000003">
    <property type="entry name" value="Non-specific serine/threonine protein kinase"/>
    <property type="match status" value="1"/>
</dbReference>